<evidence type="ECO:0000313" key="1">
    <source>
        <dbReference type="EMBL" id="KAJ0179574.1"/>
    </source>
</evidence>
<proteinExistence type="predicted"/>
<dbReference type="Proteomes" id="UP000824533">
    <property type="component" value="Linkage Group LG08"/>
</dbReference>
<dbReference type="EMBL" id="CM034394">
    <property type="protein sequence ID" value="KAJ0179574.1"/>
    <property type="molecule type" value="Genomic_DNA"/>
</dbReference>
<organism evidence="1 2">
    <name type="scientific">Dendrolimus kikuchii</name>
    <dbReference type="NCBI Taxonomy" id="765133"/>
    <lineage>
        <taxon>Eukaryota</taxon>
        <taxon>Metazoa</taxon>
        <taxon>Ecdysozoa</taxon>
        <taxon>Arthropoda</taxon>
        <taxon>Hexapoda</taxon>
        <taxon>Insecta</taxon>
        <taxon>Pterygota</taxon>
        <taxon>Neoptera</taxon>
        <taxon>Endopterygota</taxon>
        <taxon>Lepidoptera</taxon>
        <taxon>Glossata</taxon>
        <taxon>Ditrysia</taxon>
        <taxon>Bombycoidea</taxon>
        <taxon>Lasiocampidae</taxon>
        <taxon>Dendrolimus</taxon>
    </lineage>
</organism>
<reference evidence="1 2" key="1">
    <citation type="journal article" date="2021" name="Front. Genet.">
        <title>Chromosome-Level Genome Assembly Reveals Significant Gene Expansion in the Toll and IMD Signaling Pathways of Dendrolimus kikuchii.</title>
        <authorList>
            <person name="Zhou J."/>
            <person name="Wu P."/>
            <person name="Xiong Z."/>
            <person name="Liu N."/>
            <person name="Zhao N."/>
            <person name="Ji M."/>
            <person name="Qiu Y."/>
            <person name="Yang B."/>
        </authorList>
    </citation>
    <scope>NUCLEOTIDE SEQUENCE [LARGE SCALE GENOMIC DNA]</scope>
    <source>
        <strain evidence="1">Ann1</strain>
    </source>
</reference>
<keyword evidence="2" id="KW-1185">Reference proteome</keyword>
<comment type="caution">
    <text evidence="1">The sequence shown here is derived from an EMBL/GenBank/DDBJ whole genome shotgun (WGS) entry which is preliminary data.</text>
</comment>
<gene>
    <name evidence="1" type="ORF">K1T71_005286</name>
</gene>
<protein>
    <submittedName>
        <fullName evidence="1">Uncharacterized protein</fullName>
    </submittedName>
</protein>
<name>A0ACC1D769_9NEOP</name>
<sequence length="101" mass="11463">MCVCLPIIIIIIIIKEFVLNDKFNKEDNEGFSTSDVLVGKVMDFMYSNKTIMSLIARELWDIGSKAIDKIVELKGEARCAQRETRGPTRSAHLPFICERSP</sequence>
<accession>A0ACC1D769</accession>
<evidence type="ECO:0000313" key="2">
    <source>
        <dbReference type="Proteomes" id="UP000824533"/>
    </source>
</evidence>